<organism evidence="7 8">
    <name type="scientific">Champsocephalus gunnari</name>
    <name type="common">Mackerel icefish</name>
    <dbReference type="NCBI Taxonomy" id="52237"/>
    <lineage>
        <taxon>Eukaryota</taxon>
        <taxon>Metazoa</taxon>
        <taxon>Chordata</taxon>
        <taxon>Craniata</taxon>
        <taxon>Vertebrata</taxon>
        <taxon>Euteleostomi</taxon>
        <taxon>Actinopterygii</taxon>
        <taxon>Neopterygii</taxon>
        <taxon>Teleostei</taxon>
        <taxon>Neoteleostei</taxon>
        <taxon>Acanthomorphata</taxon>
        <taxon>Eupercaria</taxon>
        <taxon>Perciformes</taxon>
        <taxon>Notothenioidei</taxon>
        <taxon>Channichthyidae</taxon>
        <taxon>Champsocephalus</taxon>
    </lineage>
</organism>
<dbReference type="GO" id="GO:0005615">
    <property type="term" value="C:extracellular space"/>
    <property type="evidence" value="ECO:0007669"/>
    <property type="project" value="UniProtKB-KW"/>
</dbReference>
<sequence length="186" mass="21106">MIDFMTAFPVLLVQPACPGDLRAKGIQFQSTCNLCRESHNTPVWLCFLVLSFLSTSPCAASLPDTHDLQLCFDGLRQAIKFQNADAMLYAPNEVVNDAEEECKLNMSLKCYMLELVMVIHEEEIRTDDTEFILDFNGRFQLEHNTDGCRRPCESEIQLKCDKTTLEMALEEVQVRDATSERRTAAS</sequence>
<comment type="subcellular location">
    <subcellularLocation>
        <location evidence="1">Secreted</location>
    </subcellularLocation>
</comment>
<evidence type="ECO:0000313" key="7">
    <source>
        <dbReference type="EMBL" id="KAK5926197.1"/>
    </source>
</evidence>
<evidence type="ECO:0000313" key="8">
    <source>
        <dbReference type="Proteomes" id="UP001331515"/>
    </source>
</evidence>
<dbReference type="SUPFAM" id="SSF47266">
    <property type="entry name" value="4-helical cytokines"/>
    <property type="match status" value="1"/>
</dbReference>
<dbReference type="GO" id="GO:0005126">
    <property type="term" value="F:cytokine receptor binding"/>
    <property type="evidence" value="ECO:0007669"/>
    <property type="project" value="InterPro"/>
</dbReference>
<evidence type="ECO:0000256" key="1">
    <source>
        <dbReference type="ARBA" id="ARBA00004613"/>
    </source>
</evidence>
<dbReference type="Proteomes" id="UP001331515">
    <property type="component" value="Unassembled WGS sequence"/>
</dbReference>
<evidence type="ECO:0000256" key="3">
    <source>
        <dbReference type="ARBA" id="ARBA00022514"/>
    </source>
</evidence>
<keyword evidence="3" id="KW-0202">Cytokine</keyword>
<keyword evidence="6" id="KW-1015">Disulfide bond</keyword>
<keyword evidence="4" id="KW-0964">Secreted</keyword>
<reference evidence="7 8" key="1">
    <citation type="journal article" date="2023" name="Mol. Biol. Evol.">
        <title>Genomics of Secondarily Temperate Adaptation in the Only Non-Antarctic Icefish.</title>
        <authorList>
            <person name="Rivera-Colon A.G."/>
            <person name="Rayamajhi N."/>
            <person name="Minhas B.F."/>
            <person name="Madrigal G."/>
            <person name="Bilyk K.T."/>
            <person name="Yoon V."/>
            <person name="Hune M."/>
            <person name="Gregory S."/>
            <person name="Cheng C.H.C."/>
            <person name="Catchen J.M."/>
        </authorList>
    </citation>
    <scope>NUCLEOTIDE SEQUENCE [LARGE SCALE GENOMIC DNA]</scope>
    <source>
        <tissue evidence="7">White muscle</tissue>
    </source>
</reference>
<keyword evidence="5" id="KW-0732">Signal</keyword>
<gene>
    <name evidence="7" type="ORF">CgunFtcFv8_021789</name>
</gene>
<evidence type="ECO:0000256" key="5">
    <source>
        <dbReference type="ARBA" id="ARBA00022729"/>
    </source>
</evidence>
<dbReference type="GO" id="GO:0006955">
    <property type="term" value="P:immune response"/>
    <property type="evidence" value="ECO:0007669"/>
    <property type="project" value="InterPro"/>
</dbReference>
<dbReference type="GO" id="GO:0001819">
    <property type="term" value="P:positive regulation of cytokine production"/>
    <property type="evidence" value="ECO:0007669"/>
    <property type="project" value="TreeGrafter"/>
</dbReference>
<accession>A0AAN8HSN4</accession>
<dbReference type="GO" id="GO:0042102">
    <property type="term" value="P:positive regulation of T cell proliferation"/>
    <property type="evidence" value="ECO:0007669"/>
    <property type="project" value="TreeGrafter"/>
</dbReference>
<proteinExistence type="inferred from homology"/>
<evidence type="ECO:0008006" key="9">
    <source>
        <dbReference type="Google" id="ProtNLM"/>
    </source>
</evidence>
<protein>
    <recommendedName>
        <fullName evidence="9">Interleukin</fullName>
    </recommendedName>
</protein>
<keyword evidence="8" id="KW-1185">Reference proteome</keyword>
<evidence type="ECO:0000256" key="6">
    <source>
        <dbReference type="ARBA" id="ARBA00023157"/>
    </source>
</evidence>
<dbReference type="GO" id="GO:0005125">
    <property type="term" value="F:cytokine activity"/>
    <property type="evidence" value="ECO:0007669"/>
    <property type="project" value="UniProtKB-KW"/>
</dbReference>
<dbReference type="EMBL" id="JAURVH010001519">
    <property type="protein sequence ID" value="KAK5926197.1"/>
    <property type="molecule type" value="Genomic_DNA"/>
</dbReference>
<dbReference type="InterPro" id="IPR009079">
    <property type="entry name" value="4_helix_cytokine-like_core"/>
</dbReference>
<dbReference type="GO" id="GO:0042119">
    <property type="term" value="P:neutrophil activation"/>
    <property type="evidence" value="ECO:0007669"/>
    <property type="project" value="TreeGrafter"/>
</dbReference>
<dbReference type="InterPro" id="IPR003443">
    <property type="entry name" value="IL-15/IL-21_fam"/>
</dbReference>
<comment type="caution">
    <text evidence="7">The sequence shown here is derived from an EMBL/GenBank/DDBJ whole genome shotgun (WGS) entry which is preliminary data.</text>
</comment>
<dbReference type="GO" id="GO:0050778">
    <property type="term" value="P:positive regulation of immune response"/>
    <property type="evidence" value="ECO:0007669"/>
    <property type="project" value="TreeGrafter"/>
</dbReference>
<comment type="similarity">
    <text evidence="2">Belongs to the IL-15/IL-21 family.</text>
</comment>
<evidence type="ECO:0000256" key="2">
    <source>
        <dbReference type="ARBA" id="ARBA00006050"/>
    </source>
</evidence>
<dbReference type="Gene3D" id="1.20.1250.70">
    <property type="entry name" value="Interleukin-15/Interleukin-21"/>
    <property type="match status" value="1"/>
</dbReference>
<name>A0AAN8HSN4_CHAGU</name>
<dbReference type="AlphaFoldDB" id="A0AAN8HSN4"/>
<dbReference type="PANTHER" id="PTHR14356">
    <property type="entry name" value="INTERLEUKIN-15-RELATED"/>
    <property type="match status" value="1"/>
</dbReference>
<dbReference type="PANTHER" id="PTHR14356:SF3">
    <property type="entry name" value="INTERLEUKIN-15"/>
    <property type="match status" value="1"/>
</dbReference>
<evidence type="ECO:0000256" key="4">
    <source>
        <dbReference type="ARBA" id="ARBA00022525"/>
    </source>
</evidence>